<dbReference type="NCBIfam" id="TIGR02385">
    <property type="entry name" value="RelE_StbE"/>
    <property type="match status" value="1"/>
</dbReference>
<dbReference type="InterPro" id="IPR035093">
    <property type="entry name" value="RelE/ParE_toxin_dom_sf"/>
</dbReference>
<dbReference type="PANTHER" id="PTHR35601:SF1">
    <property type="entry name" value="TOXIN RELE"/>
    <property type="match status" value="1"/>
</dbReference>
<dbReference type="EMBL" id="FO082060">
    <property type="protein sequence ID" value="CCE21895.1"/>
    <property type="molecule type" value="Genomic_DNA"/>
</dbReference>
<sequence>MNWTVELSKPALKQLGKINKTERESIWRFIKETLPNQHNPRQTGRALQGSLKGLWRYRVGNYRLVCQIKDNEVLILVLEIGHRKNIYQ</sequence>
<name>G4SVB9_META2</name>
<dbReference type="PATRIC" id="fig|271065.3.peg.202"/>
<reference evidence="4" key="1">
    <citation type="journal article" date="2012" name="J. Bacteriol.">
        <title>Genome sequence of the haloalkaliphilic methanotrophic bacterium Methylomicrobium alcaliphilum 20Z.</title>
        <authorList>
            <person name="Vuilleumier S."/>
            <person name="Khmelenina V.N."/>
            <person name="Bringel F."/>
            <person name="Reshetnikov A.S."/>
            <person name="Lajus A."/>
            <person name="Mangenot S."/>
            <person name="Rouy Z."/>
            <person name="Op den Camp H.J."/>
            <person name="Jetten M.S."/>
            <person name="Dispirito A.A."/>
            <person name="Dunfield P."/>
            <person name="Klotz M.G."/>
            <person name="Semrau J.D."/>
            <person name="Stein L.Y."/>
            <person name="Barbe V."/>
            <person name="Medigue C."/>
            <person name="Trotsenko Y.A."/>
            <person name="Kalyuzhnaya M.G."/>
        </authorList>
    </citation>
    <scope>NUCLEOTIDE SEQUENCE [LARGE SCALE GENOMIC DNA]</scope>
    <source>
        <strain evidence="4">DSM 19304 / NCIMB 14124 / VKM B-2133 / 20Z</strain>
    </source>
</reference>
<accession>G4SVB9</accession>
<evidence type="ECO:0000256" key="2">
    <source>
        <dbReference type="ARBA" id="ARBA00022649"/>
    </source>
</evidence>
<proteinExistence type="inferred from homology"/>
<gene>
    <name evidence="3" type="ordered locus">MEALZ_0194</name>
</gene>
<dbReference type="RefSeq" id="WP_014146706.1">
    <property type="nucleotide sequence ID" value="NC_016112.1"/>
</dbReference>
<dbReference type="PANTHER" id="PTHR35601">
    <property type="entry name" value="TOXIN RELE"/>
    <property type="match status" value="1"/>
</dbReference>
<dbReference type="Pfam" id="PF05016">
    <property type="entry name" value="ParE_toxin"/>
    <property type="match status" value="1"/>
</dbReference>
<keyword evidence="4" id="KW-1185">Reference proteome</keyword>
<evidence type="ECO:0000313" key="3">
    <source>
        <dbReference type="EMBL" id="CCE21895.1"/>
    </source>
</evidence>
<evidence type="ECO:0000256" key="1">
    <source>
        <dbReference type="ARBA" id="ARBA00006226"/>
    </source>
</evidence>
<dbReference type="AlphaFoldDB" id="G4SVB9"/>
<organism evidence="3 4">
    <name type="scientific">Methylotuvimicrobium alcaliphilum (strain DSM 19304 / NCIMB 14124 / VKM B-2133 / 20Z)</name>
    <name type="common">Methylomicrobium alcaliphilum</name>
    <dbReference type="NCBI Taxonomy" id="1091494"/>
    <lineage>
        <taxon>Bacteria</taxon>
        <taxon>Pseudomonadati</taxon>
        <taxon>Pseudomonadota</taxon>
        <taxon>Gammaproteobacteria</taxon>
        <taxon>Methylococcales</taxon>
        <taxon>Methylococcaceae</taxon>
        <taxon>Methylotuvimicrobium</taxon>
    </lineage>
</organism>
<dbReference type="InterPro" id="IPR007712">
    <property type="entry name" value="RelE/ParE_toxin"/>
</dbReference>
<dbReference type="HOGENOM" id="CLU_155761_1_1_6"/>
<keyword evidence="2" id="KW-1277">Toxin-antitoxin system</keyword>
<dbReference type="STRING" id="1091494.MEALZ_0194"/>
<dbReference type="Proteomes" id="UP000008315">
    <property type="component" value="Chromosome"/>
</dbReference>
<protein>
    <submittedName>
        <fullName evidence="3">Plasmid addiction system, toxin protein</fullName>
    </submittedName>
</protein>
<evidence type="ECO:0000313" key="4">
    <source>
        <dbReference type="Proteomes" id="UP000008315"/>
    </source>
</evidence>
<dbReference type="KEGG" id="mah:MEALZ_0194"/>
<dbReference type="SUPFAM" id="SSF143011">
    <property type="entry name" value="RelE-like"/>
    <property type="match status" value="1"/>
</dbReference>
<comment type="similarity">
    <text evidence="1">Belongs to the RelE toxin family.</text>
</comment>
<dbReference type="Gene3D" id="3.30.2310.20">
    <property type="entry name" value="RelE-like"/>
    <property type="match status" value="1"/>
</dbReference>